<keyword evidence="7 8" id="KW-0030">Aminoacyl-tRNA synthetase</keyword>
<dbReference type="Gene3D" id="3.30.930.10">
    <property type="entry name" value="Bira Bifunctional Protein, Domain 2"/>
    <property type="match status" value="1"/>
</dbReference>
<keyword evidence="3 8" id="KW-0436">Ligase</keyword>
<evidence type="ECO:0000256" key="1">
    <source>
        <dbReference type="ARBA" id="ARBA00008226"/>
    </source>
</evidence>
<dbReference type="EC" id="6.1.1.14" evidence="8"/>
<dbReference type="EMBL" id="BMXB01000005">
    <property type="protein sequence ID" value="GHA35818.1"/>
    <property type="molecule type" value="Genomic_DNA"/>
</dbReference>
<feature type="binding site" evidence="8">
    <location>
        <position position="101"/>
    </location>
    <ligand>
        <name>substrate</name>
    </ligand>
</feature>
<protein>
    <recommendedName>
        <fullName evidence="8">Glycine--tRNA ligase</fullName>
        <ecNumber evidence="8">6.1.1.14</ecNumber>
    </recommendedName>
    <alternativeName>
        <fullName evidence="8">Glycyl-tRNA synthetase</fullName>
        <shortName evidence="8">GlyRS</shortName>
    </alternativeName>
</protein>
<feature type="binding site" evidence="8">
    <location>
        <begin position="376"/>
        <end position="379"/>
    </location>
    <ligand>
        <name>ATP</name>
        <dbReference type="ChEBI" id="CHEBI:30616"/>
    </ligand>
</feature>
<dbReference type="InterPro" id="IPR002314">
    <property type="entry name" value="aa-tRNA-synt_IIb"/>
</dbReference>
<dbReference type="Gene3D" id="3.40.50.800">
    <property type="entry name" value="Anticodon-binding domain"/>
    <property type="match status" value="1"/>
</dbReference>
<dbReference type="GO" id="GO:0006426">
    <property type="term" value="P:glycyl-tRNA aminoacylation"/>
    <property type="evidence" value="ECO:0007669"/>
    <property type="project" value="UniProtKB-UniRule"/>
</dbReference>
<feature type="binding site" evidence="8">
    <location>
        <begin position="265"/>
        <end position="269"/>
    </location>
    <ligand>
        <name>substrate</name>
    </ligand>
</feature>
<feature type="binding site" evidence="8">
    <location>
        <position position="218"/>
    </location>
    <ligand>
        <name>substrate</name>
    </ligand>
</feature>
<comment type="function">
    <text evidence="8">Catalyzes the attachment of glycine to tRNA(Gly).</text>
</comment>
<organism evidence="11 12">
    <name type="scientific">Salinimicrobium marinum</name>
    <dbReference type="NCBI Taxonomy" id="680283"/>
    <lineage>
        <taxon>Bacteria</taxon>
        <taxon>Pseudomonadati</taxon>
        <taxon>Bacteroidota</taxon>
        <taxon>Flavobacteriia</taxon>
        <taxon>Flavobacteriales</taxon>
        <taxon>Flavobacteriaceae</taxon>
        <taxon>Salinimicrobium</taxon>
    </lineage>
</organism>
<comment type="catalytic activity">
    <reaction evidence="8">
        <text>tRNA(Gly) + glycine + ATP = glycyl-tRNA(Gly) + AMP + diphosphate</text>
        <dbReference type="Rhea" id="RHEA:16013"/>
        <dbReference type="Rhea" id="RHEA-COMP:9664"/>
        <dbReference type="Rhea" id="RHEA-COMP:9683"/>
        <dbReference type="ChEBI" id="CHEBI:30616"/>
        <dbReference type="ChEBI" id="CHEBI:33019"/>
        <dbReference type="ChEBI" id="CHEBI:57305"/>
        <dbReference type="ChEBI" id="CHEBI:78442"/>
        <dbReference type="ChEBI" id="CHEBI:78522"/>
        <dbReference type="ChEBI" id="CHEBI:456215"/>
        <dbReference type="EC" id="6.1.1.14"/>
    </reaction>
</comment>
<evidence type="ECO:0000256" key="3">
    <source>
        <dbReference type="ARBA" id="ARBA00022598"/>
    </source>
</evidence>
<dbReference type="AlphaFoldDB" id="A0A918VY42"/>
<keyword evidence="4 8" id="KW-0547">Nucleotide-binding</keyword>
<keyword evidence="9" id="KW-0175">Coiled coil</keyword>
<dbReference type="GO" id="GO:0005524">
    <property type="term" value="F:ATP binding"/>
    <property type="evidence" value="ECO:0007669"/>
    <property type="project" value="UniProtKB-UniRule"/>
</dbReference>
<dbReference type="NCBIfam" id="TIGR00389">
    <property type="entry name" value="glyS_dimeric"/>
    <property type="match status" value="1"/>
</dbReference>
<dbReference type="Pfam" id="PF00587">
    <property type="entry name" value="tRNA-synt_2b"/>
    <property type="match status" value="1"/>
</dbReference>
<comment type="subunit">
    <text evidence="8">Homodimer.</text>
</comment>
<proteinExistence type="inferred from homology"/>
<feature type="coiled-coil region" evidence="9">
    <location>
        <begin position="107"/>
        <end position="134"/>
    </location>
</feature>
<comment type="caution">
    <text evidence="11">The sequence shown here is derived from an EMBL/GenBank/DDBJ whole genome shotgun (WGS) entry which is preliminary data.</text>
</comment>
<dbReference type="PANTHER" id="PTHR10745">
    <property type="entry name" value="GLYCYL-TRNA SYNTHETASE/DNA POLYMERASE SUBUNIT GAMMA-2"/>
    <property type="match status" value="1"/>
</dbReference>
<dbReference type="Proteomes" id="UP000610456">
    <property type="component" value="Unassembled WGS sequence"/>
</dbReference>
<evidence type="ECO:0000256" key="5">
    <source>
        <dbReference type="ARBA" id="ARBA00022840"/>
    </source>
</evidence>
<dbReference type="Gene3D" id="3.30.40.230">
    <property type="match status" value="1"/>
</dbReference>
<name>A0A918VY42_9FLAO</name>
<dbReference type="PRINTS" id="PR01043">
    <property type="entry name" value="TRNASYNTHGLY"/>
</dbReference>
<feature type="binding site" evidence="8">
    <location>
        <begin position="260"/>
        <end position="265"/>
    </location>
    <ligand>
        <name>ATP</name>
        <dbReference type="ChEBI" id="CHEBI:30616"/>
    </ligand>
</feature>
<dbReference type="InterPro" id="IPR006195">
    <property type="entry name" value="aa-tRNA-synth_II"/>
</dbReference>
<dbReference type="InterPro" id="IPR022961">
    <property type="entry name" value="Gly_tRNA_ligase_bac"/>
</dbReference>
<dbReference type="InterPro" id="IPR027031">
    <property type="entry name" value="Gly-tRNA_synthase/POLG2"/>
</dbReference>
<dbReference type="SUPFAM" id="SSF55681">
    <property type="entry name" value="Class II aaRS and biotin synthetases"/>
    <property type="match status" value="1"/>
</dbReference>
<evidence type="ECO:0000256" key="9">
    <source>
        <dbReference type="SAM" id="Coils"/>
    </source>
</evidence>
<evidence type="ECO:0000259" key="10">
    <source>
        <dbReference type="PROSITE" id="PS50862"/>
    </source>
</evidence>
<evidence type="ECO:0000256" key="6">
    <source>
        <dbReference type="ARBA" id="ARBA00022917"/>
    </source>
</evidence>
<dbReference type="GO" id="GO:0004081">
    <property type="term" value="F:bis(5'-nucleosyl)-tetraphosphatase (asymmetrical) activity"/>
    <property type="evidence" value="ECO:0007669"/>
    <property type="project" value="UniProtKB-ARBA"/>
</dbReference>
<evidence type="ECO:0000256" key="8">
    <source>
        <dbReference type="HAMAP-Rule" id="MF_00253"/>
    </source>
</evidence>
<dbReference type="GO" id="GO:0070062">
    <property type="term" value="C:extracellular exosome"/>
    <property type="evidence" value="ECO:0007669"/>
    <property type="project" value="UniProtKB-ARBA"/>
</dbReference>
<dbReference type="PANTHER" id="PTHR10745:SF8">
    <property type="entry name" value="DNA POLYMERASE SUBUNIT GAMMA-2, MITOCHONDRIAL"/>
    <property type="match status" value="1"/>
</dbReference>
<dbReference type="GO" id="GO:0015966">
    <property type="term" value="P:diadenosine tetraphosphate biosynthetic process"/>
    <property type="evidence" value="ECO:0007669"/>
    <property type="project" value="UniProtKB-ARBA"/>
</dbReference>
<dbReference type="InterPro" id="IPR004154">
    <property type="entry name" value="Anticodon-bd"/>
</dbReference>
<evidence type="ECO:0000256" key="4">
    <source>
        <dbReference type="ARBA" id="ARBA00022741"/>
    </source>
</evidence>
<dbReference type="GO" id="GO:1990742">
    <property type="term" value="C:microvesicle"/>
    <property type="evidence" value="ECO:0007669"/>
    <property type="project" value="UniProtKB-ARBA"/>
</dbReference>
<dbReference type="InterPro" id="IPR033731">
    <property type="entry name" value="GlyRS-like_core"/>
</dbReference>
<dbReference type="InterPro" id="IPR002315">
    <property type="entry name" value="tRNA-synt_gly"/>
</dbReference>
<keyword evidence="6 8" id="KW-0648">Protein biosynthesis</keyword>
<dbReference type="PROSITE" id="PS50862">
    <property type="entry name" value="AA_TRNA_LIGASE_II"/>
    <property type="match status" value="1"/>
</dbReference>
<accession>A0A918VY42</accession>
<reference evidence="11" key="1">
    <citation type="journal article" date="2014" name="Int. J. Syst. Evol. Microbiol.">
        <title>Complete genome sequence of Corynebacterium casei LMG S-19264T (=DSM 44701T), isolated from a smear-ripened cheese.</title>
        <authorList>
            <consortium name="US DOE Joint Genome Institute (JGI-PGF)"/>
            <person name="Walter F."/>
            <person name="Albersmeier A."/>
            <person name="Kalinowski J."/>
            <person name="Ruckert C."/>
        </authorList>
    </citation>
    <scope>NUCLEOTIDE SEQUENCE</scope>
    <source>
        <strain evidence="11">KCTC 12719</strain>
    </source>
</reference>
<feature type="binding site" evidence="8">
    <location>
        <begin position="332"/>
        <end position="333"/>
    </location>
    <ligand>
        <name>ATP</name>
        <dbReference type="ChEBI" id="CHEBI:30616"/>
    </ligand>
</feature>
<dbReference type="HAMAP" id="MF_00253_B">
    <property type="entry name" value="Gly_tRNA_synth_B"/>
    <property type="match status" value="1"/>
</dbReference>
<dbReference type="CDD" id="cd00774">
    <property type="entry name" value="GlyRS-like_core"/>
    <property type="match status" value="1"/>
</dbReference>
<keyword evidence="2 8" id="KW-0963">Cytoplasm</keyword>
<dbReference type="FunFam" id="3.40.50.800:FF:000002">
    <property type="entry name" value="Glycine--tRNA ligase"/>
    <property type="match status" value="1"/>
</dbReference>
<comment type="subcellular location">
    <subcellularLocation>
        <location evidence="8">Cytoplasm</location>
    </subcellularLocation>
</comment>
<evidence type="ECO:0000313" key="11">
    <source>
        <dbReference type="EMBL" id="GHA35818.1"/>
    </source>
</evidence>
<keyword evidence="12" id="KW-1185">Reference proteome</keyword>
<feature type="domain" description="Aminoacyl-transfer RNA synthetases class-II family profile" evidence="10">
    <location>
        <begin position="177"/>
        <end position="418"/>
    </location>
</feature>
<keyword evidence="5 8" id="KW-0067">ATP-binding</keyword>
<gene>
    <name evidence="11" type="primary">glyS</name>
    <name evidence="8" type="synonym">glyQS</name>
    <name evidence="11" type="ORF">GCM10007103_16580</name>
</gene>
<dbReference type="Pfam" id="PF03129">
    <property type="entry name" value="HGTP_anticodon"/>
    <property type="match status" value="1"/>
</dbReference>
<dbReference type="InterPro" id="IPR045864">
    <property type="entry name" value="aa-tRNA-synth_II/BPL/LPL"/>
</dbReference>
<evidence type="ECO:0000313" key="12">
    <source>
        <dbReference type="Proteomes" id="UP000610456"/>
    </source>
</evidence>
<sequence>MAKQEDLFRNVISHAKEYGYIFASSEIYDGLSAVYDYGQNGAELKKNIRDYWWKSMVQLHQNIVGLDASILMHPTTWKASGHVDAFNDPLIDNKDSKKRYRADVLVEDHAEKIYQKAQKEIEKAKKRFGDAFDEEQFVATNDRVKRYLSERKEILERLGRSLTNEDLKDVKALIEELEIADPDTGSKNWTEVRQFNLMFGTKLGASAESASDLYLRPETAQGIFVNFSNVQKTGRMKIPFGIAQTGKAFRNEIVARQFIFRMREFEQMEMQYFVRPGEELKWYEHWKDIRLKWHLSLGLGEENYRFHDHDKLAHYANAAADIEFNYPFGFKELEGIHSRTDFDLKAHEEHSGKKLRFYDPELKENYVPYVIETSIGLDRMFLAVLSAALKEETLEDNSTRTVLKLPAILAPYKAAILPLVKKDGLPELAQDIFEELKWDFNIQYDEKDAIGRRYRRQDAAGTPLCITVDHDSLEDKSVTVRFRDSMEQKRVLITELSEIIAEEVDFKKWLKSE</sequence>
<evidence type="ECO:0000256" key="2">
    <source>
        <dbReference type="ARBA" id="ARBA00022490"/>
    </source>
</evidence>
<evidence type="ECO:0000256" key="7">
    <source>
        <dbReference type="ARBA" id="ARBA00023146"/>
    </source>
</evidence>
<dbReference type="RefSeq" id="WP_189604269.1">
    <property type="nucleotide sequence ID" value="NZ_BMXB01000005.1"/>
</dbReference>
<reference evidence="11" key="2">
    <citation type="submission" date="2020-09" db="EMBL/GenBank/DDBJ databases">
        <authorList>
            <person name="Sun Q."/>
            <person name="Kim S."/>
        </authorList>
    </citation>
    <scope>NUCLEOTIDE SEQUENCE</scope>
    <source>
        <strain evidence="11">KCTC 12719</strain>
    </source>
</reference>
<dbReference type="GO" id="GO:0004820">
    <property type="term" value="F:glycine-tRNA ligase activity"/>
    <property type="evidence" value="ECO:0007669"/>
    <property type="project" value="UniProtKB-UniRule"/>
</dbReference>
<feature type="binding site" evidence="8">
    <location>
        <begin position="372"/>
        <end position="376"/>
    </location>
    <ligand>
        <name>substrate</name>
    </ligand>
</feature>
<comment type="similarity">
    <text evidence="1 8">Belongs to the class-II aminoacyl-tRNA synthetase family.</text>
</comment>
<dbReference type="GO" id="GO:0005737">
    <property type="term" value="C:cytoplasm"/>
    <property type="evidence" value="ECO:0007669"/>
    <property type="project" value="UniProtKB-SubCell"/>
</dbReference>
<feature type="binding site" evidence="8">
    <location>
        <begin position="250"/>
        <end position="252"/>
    </location>
    <ligand>
        <name>ATP</name>
        <dbReference type="ChEBI" id="CHEBI:30616"/>
    </ligand>
</feature>
<dbReference type="InterPro" id="IPR036621">
    <property type="entry name" value="Anticodon-bd_dom_sf"/>
</dbReference>
<dbReference type="SUPFAM" id="SSF52954">
    <property type="entry name" value="Class II aaRS ABD-related"/>
    <property type="match status" value="1"/>
</dbReference>
<dbReference type="NCBIfam" id="NF003211">
    <property type="entry name" value="PRK04173.1"/>
    <property type="match status" value="1"/>
</dbReference>